<dbReference type="PIRSF" id="PIRSF001227">
    <property type="entry name" value="Pen_acylase"/>
    <property type="match status" value="1"/>
</dbReference>
<keyword evidence="1" id="KW-1133">Transmembrane helix</keyword>
<dbReference type="Pfam" id="PF01804">
    <property type="entry name" value="Penicil_amidase"/>
    <property type="match status" value="1"/>
</dbReference>
<evidence type="ECO:0000256" key="1">
    <source>
        <dbReference type="SAM" id="Phobius"/>
    </source>
</evidence>
<keyword evidence="1" id="KW-0812">Transmembrane</keyword>
<name>A0ABS6GN57_9BACI</name>
<dbReference type="InterPro" id="IPR002692">
    <property type="entry name" value="S45"/>
</dbReference>
<dbReference type="CDD" id="cd03747">
    <property type="entry name" value="Ntn_PGA_like"/>
    <property type="match status" value="1"/>
</dbReference>
<reference evidence="2 3" key="1">
    <citation type="journal article" date="2011" name="Int. J. Syst. Evol. Microbiol.">
        <title>Allobacillus halotolerans gen. nov., sp. nov. isolated from shrimp paste.</title>
        <authorList>
            <person name="Sheu S.Y."/>
            <person name="Arun A.B."/>
            <person name="Jiang S.R."/>
            <person name="Young C.C."/>
            <person name="Chen W.M."/>
        </authorList>
    </citation>
    <scope>NUCLEOTIDE SEQUENCE [LARGE SCALE GENOMIC DNA]</scope>
    <source>
        <strain evidence="2 3">LMG 24826</strain>
    </source>
</reference>
<dbReference type="InterPro" id="IPR014395">
    <property type="entry name" value="Pen/GL7ACA/AHL_acylase"/>
</dbReference>
<evidence type="ECO:0000313" key="3">
    <source>
        <dbReference type="Proteomes" id="UP000812672"/>
    </source>
</evidence>
<organism evidence="2 3">
    <name type="scientific">Allobacillus halotolerans</name>
    <dbReference type="NCBI Taxonomy" id="570278"/>
    <lineage>
        <taxon>Bacteria</taxon>
        <taxon>Bacillati</taxon>
        <taxon>Bacillota</taxon>
        <taxon>Bacilli</taxon>
        <taxon>Bacillales</taxon>
        <taxon>Bacillaceae</taxon>
        <taxon>Allobacillus</taxon>
    </lineage>
</organism>
<gene>
    <name evidence="2" type="ORF">KQ486_05945</name>
</gene>
<accession>A0ABS6GN57</accession>
<dbReference type="Proteomes" id="UP000812672">
    <property type="component" value="Unassembled WGS sequence"/>
</dbReference>
<sequence>MKHAIQLESMDQKKKMNKWLKWTLIILAILAVIIIGLLIYVNAYIDRSLAQTEGTVSLNGLEEEVTVVYDEVGVPHIQATNDLDLFYAQGYITAQDRIFQMELSRRQASGQLSEVIGESMVEQDKYFRTLGLRRAAEKSLEIYDEESLNVLQAYADGVNAYIEQMETNNSMPAEFKLAGLSEISEWTPLDSLTIGKFMAFDLGGHWERQAFNYYLMNHFDEEVAYELFPTYPENGPTNILEEEYVDVTASLSKAVMPHEFNGSNNWAVSGEKTKSGSPLLSDDPHLGLSTPSIWYQSHLESPNYNVSGVIFAGVPGIILGHNDHVAWGVTNVGPDVQQLYLERRHENDPAKFEYDGEWYEADVITETIHVDGQESIDYEVTETIHGPVISEFANGVEEIEGDTVLSVDWTALEATTELKALLEFNQATNWKEFEKALEGFHAPAQNFMFASKDGTIAYKANGKIPIYENPDDALLPMPGWDSQYTLDEFIPFDELPTVVNPDKNFIATANNKVIDDSYPYHISHVWAQPYRYSRIEEYLASKDDLTAEDMMELQMDQKNKQAELFVPIFLDVLGDQADSPAEEQAIKILADWDFEDHKDEAGPLIFHTMLKKIEENLYADEIPEEVRSMFKGMGQTTDQLILQSYDGEELHWIEQNGGLDQLLSNSFSETIQYLTDEYGESLNEWKWGDYHQIYFAHNLSGISFLERFFNPDPPQPLGGSGVTVMAARGKEDGIVNHGAGWRFVNDLADPNSGYHIVGPGQSEHYRSDYYQNQLDDWIKGNYHETRIDNYSGDQLTLEPK</sequence>
<dbReference type="PANTHER" id="PTHR34218">
    <property type="entry name" value="PEPTIDASE S45 PENICILLIN AMIDASE"/>
    <property type="match status" value="1"/>
</dbReference>
<feature type="transmembrane region" description="Helical" evidence="1">
    <location>
        <begin position="20"/>
        <end position="41"/>
    </location>
</feature>
<dbReference type="PANTHER" id="PTHR34218:SF4">
    <property type="entry name" value="ACYL-HOMOSERINE LACTONE ACYLASE QUIP"/>
    <property type="match status" value="1"/>
</dbReference>
<keyword evidence="3" id="KW-1185">Reference proteome</keyword>
<protein>
    <submittedName>
        <fullName evidence="2">Penicillin acylase family protein</fullName>
    </submittedName>
</protein>
<dbReference type="EMBL" id="JAHLZF010000006">
    <property type="protein sequence ID" value="MBU6080554.1"/>
    <property type="molecule type" value="Genomic_DNA"/>
</dbReference>
<keyword evidence="1" id="KW-0472">Membrane</keyword>
<comment type="caution">
    <text evidence="2">The sequence shown here is derived from an EMBL/GenBank/DDBJ whole genome shotgun (WGS) entry which is preliminary data.</text>
</comment>
<evidence type="ECO:0000313" key="2">
    <source>
        <dbReference type="EMBL" id="MBU6080554.1"/>
    </source>
</evidence>
<dbReference type="RefSeq" id="WP_216687056.1">
    <property type="nucleotide sequence ID" value="NZ_CAUPKR010000014.1"/>
</dbReference>
<proteinExistence type="predicted"/>